<proteinExistence type="predicted"/>
<accession>A0AAV3PKI6</accession>
<dbReference type="PANTHER" id="PTHR11439:SF484">
    <property type="entry name" value="REVERSE TRANSCRIPTASE TY1_COPIA-TYPE DOMAIN-CONTAINING PROTEIN"/>
    <property type="match status" value="1"/>
</dbReference>
<protein>
    <recommendedName>
        <fullName evidence="3">Copia protein</fullName>
    </recommendedName>
</protein>
<gene>
    <name evidence="1" type="ORF">LIER_37448</name>
</gene>
<dbReference type="EMBL" id="BAABME010018007">
    <property type="protein sequence ID" value="GAA0152219.1"/>
    <property type="molecule type" value="Genomic_DNA"/>
</dbReference>
<evidence type="ECO:0000313" key="2">
    <source>
        <dbReference type="Proteomes" id="UP001454036"/>
    </source>
</evidence>
<evidence type="ECO:0008006" key="3">
    <source>
        <dbReference type="Google" id="ProtNLM"/>
    </source>
</evidence>
<reference evidence="1 2" key="1">
    <citation type="submission" date="2024-01" db="EMBL/GenBank/DDBJ databases">
        <title>The complete chloroplast genome sequence of Lithospermum erythrorhizon: insights into the phylogenetic relationship among Boraginaceae species and the maternal lineages of purple gromwells.</title>
        <authorList>
            <person name="Okada T."/>
            <person name="Watanabe K."/>
        </authorList>
    </citation>
    <scope>NUCLEOTIDE SEQUENCE [LARGE SCALE GENOMIC DNA]</scope>
</reference>
<comment type="caution">
    <text evidence="1">The sequence shown here is derived from an EMBL/GenBank/DDBJ whole genome shotgun (WGS) entry which is preliminary data.</text>
</comment>
<dbReference type="PANTHER" id="PTHR11439">
    <property type="entry name" value="GAG-POL-RELATED RETROTRANSPOSON"/>
    <property type="match status" value="1"/>
</dbReference>
<keyword evidence="2" id="KW-1185">Reference proteome</keyword>
<sequence length="107" mass="12326">MAHTTCELVWLKQLLGELSFQQSTPMDLFCDNQVVVHIASNPIFHERIKHIEVDCHFVRDKLQENTIHTFHVRFEDQLADLFTKCLGGNQVLILCNKLGSYDMSAPI</sequence>
<dbReference type="AlphaFoldDB" id="A0AAV3PKI6"/>
<organism evidence="1 2">
    <name type="scientific">Lithospermum erythrorhizon</name>
    <name type="common">Purple gromwell</name>
    <name type="synonym">Lithospermum officinale var. erythrorhizon</name>
    <dbReference type="NCBI Taxonomy" id="34254"/>
    <lineage>
        <taxon>Eukaryota</taxon>
        <taxon>Viridiplantae</taxon>
        <taxon>Streptophyta</taxon>
        <taxon>Embryophyta</taxon>
        <taxon>Tracheophyta</taxon>
        <taxon>Spermatophyta</taxon>
        <taxon>Magnoliopsida</taxon>
        <taxon>eudicotyledons</taxon>
        <taxon>Gunneridae</taxon>
        <taxon>Pentapetalae</taxon>
        <taxon>asterids</taxon>
        <taxon>lamiids</taxon>
        <taxon>Boraginales</taxon>
        <taxon>Boraginaceae</taxon>
        <taxon>Boraginoideae</taxon>
        <taxon>Lithospermeae</taxon>
        <taxon>Lithospermum</taxon>
    </lineage>
</organism>
<dbReference type="Proteomes" id="UP001454036">
    <property type="component" value="Unassembled WGS sequence"/>
</dbReference>
<evidence type="ECO:0000313" key="1">
    <source>
        <dbReference type="EMBL" id="GAA0152219.1"/>
    </source>
</evidence>
<name>A0AAV3PKI6_LITER</name>
<dbReference type="CDD" id="cd09272">
    <property type="entry name" value="RNase_HI_RT_Ty1"/>
    <property type="match status" value="1"/>
</dbReference>